<dbReference type="Gene3D" id="2.170.16.10">
    <property type="entry name" value="Hedgehog/Intein (Hint) domain"/>
    <property type="match status" value="2"/>
</dbReference>
<dbReference type="NCBIfam" id="TIGR01443">
    <property type="entry name" value="intein_Cterm"/>
    <property type="match status" value="1"/>
</dbReference>
<dbReference type="GO" id="GO:0016539">
    <property type="term" value="P:intein-mediated protein splicing"/>
    <property type="evidence" value="ECO:0007669"/>
    <property type="project" value="InterPro"/>
</dbReference>
<dbReference type="InterPro" id="IPR003587">
    <property type="entry name" value="Hint_dom_N"/>
</dbReference>
<keyword evidence="6" id="KW-0068">Autocatalytic cleavage</keyword>
<dbReference type="SUPFAM" id="SSF51998">
    <property type="entry name" value="PFL-like glycyl radical enzymes"/>
    <property type="match status" value="3"/>
</dbReference>
<keyword evidence="7" id="KW-0651">Protein splicing</keyword>
<evidence type="ECO:0000256" key="11">
    <source>
        <dbReference type="ARBA" id="ARBA00023285"/>
    </source>
</evidence>
<evidence type="ECO:0000256" key="8">
    <source>
        <dbReference type="ARBA" id="ARBA00023002"/>
    </source>
</evidence>
<dbReference type="EC" id="1.17.4.2" evidence="3"/>
<dbReference type="SUPFAM" id="SSF55608">
    <property type="entry name" value="Homing endonucleases"/>
    <property type="match status" value="1"/>
</dbReference>
<dbReference type="Gene3D" id="3.10.28.10">
    <property type="entry name" value="Homing endonucleases"/>
    <property type="match status" value="1"/>
</dbReference>
<evidence type="ECO:0000256" key="5">
    <source>
        <dbReference type="ARBA" id="ARBA00022705"/>
    </source>
</evidence>
<dbReference type="CDD" id="cd00081">
    <property type="entry name" value="Hint"/>
    <property type="match status" value="2"/>
</dbReference>
<dbReference type="PROSITE" id="PS50817">
    <property type="entry name" value="INTEIN_N_TER"/>
    <property type="match status" value="1"/>
</dbReference>
<dbReference type="InterPro" id="IPR050862">
    <property type="entry name" value="RdRp_reductase_class-2"/>
</dbReference>
<dbReference type="SMART" id="SM00306">
    <property type="entry name" value="HintN"/>
    <property type="match status" value="2"/>
</dbReference>
<dbReference type="InterPro" id="IPR054158">
    <property type="entry name" value="RNR-II_ins_dom"/>
</dbReference>
<proteinExistence type="inferred from homology"/>
<evidence type="ECO:0000256" key="7">
    <source>
        <dbReference type="ARBA" id="ARBA00023000"/>
    </source>
</evidence>
<keyword evidence="9" id="KW-1015">Disulfide bond</keyword>
<dbReference type="PROSITE" id="PS50818">
    <property type="entry name" value="INTEIN_C_TER"/>
    <property type="match status" value="1"/>
</dbReference>
<dbReference type="Gene3D" id="3.20.70.20">
    <property type="match status" value="5"/>
</dbReference>
<dbReference type="Pfam" id="PF21995">
    <property type="entry name" value="RNR-II_ins_dom"/>
    <property type="match status" value="1"/>
</dbReference>
<dbReference type="PANTHER" id="PTHR43371">
    <property type="entry name" value="VITAMIN B12-DEPENDENT RIBONUCLEOTIDE REDUCTASE"/>
    <property type="match status" value="1"/>
</dbReference>
<evidence type="ECO:0000256" key="12">
    <source>
        <dbReference type="ARBA" id="ARBA00048987"/>
    </source>
</evidence>
<evidence type="ECO:0000256" key="4">
    <source>
        <dbReference type="ARBA" id="ARBA00022628"/>
    </source>
</evidence>
<dbReference type="Pfam" id="PF14528">
    <property type="entry name" value="LAGLIDADG_3"/>
    <property type="match status" value="1"/>
</dbReference>
<evidence type="ECO:0000256" key="3">
    <source>
        <dbReference type="ARBA" id="ARBA00012275"/>
    </source>
</evidence>
<keyword evidence="8" id="KW-0560">Oxidoreductase</keyword>
<keyword evidence="10" id="KW-0676">Redox-active center</keyword>
<name>A0A0F9TU73_9ZZZZ</name>
<organism evidence="14">
    <name type="scientific">marine sediment metagenome</name>
    <dbReference type="NCBI Taxonomy" id="412755"/>
    <lineage>
        <taxon>unclassified sequences</taxon>
        <taxon>metagenomes</taxon>
        <taxon>ecological metagenomes</taxon>
    </lineage>
</organism>
<dbReference type="Pfam" id="PF13392">
    <property type="entry name" value="HNH_3"/>
    <property type="match status" value="1"/>
</dbReference>
<comment type="catalytic activity">
    <reaction evidence="12">
        <text>a 2'-deoxyribonucleoside 5'-triphosphate + [thioredoxin]-disulfide + H2O = a ribonucleoside 5'-triphosphate + [thioredoxin]-dithiol</text>
        <dbReference type="Rhea" id="RHEA:12701"/>
        <dbReference type="Rhea" id="RHEA-COMP:10698"/>
        <dbReference type="Rhea" id="RHEA-COMP:10700"/>
        <dbReference type="ChEBI" id="CHEBI:15377"/>
        <dbReference type="ChEBI" id="CHEBI:29950"/>
        <dbReference type="ChEBI" id="CHEBI:50058"/>
        <dbReference type="ChEBI" id="CHEBI:61557"/>
        <dbReference type="ChEBI" id="CHEBI:61560"/>
        <dbReference type="EC" id="1.17.4.2"/>
    </reaction>
</comment>
<sequence>MPDNSFSLIDLYPKYVINSKGEKQKFDENSIAKILNKETGLDIHLAEEVAEDAIRTIVGLGMEEITTNYIRELICVELTQRGLNKYRNLFARAINLESIGFKLDEDFIDRFEGKQPEWGPLGYITYKRTYSRIIEGENRKEDFWETLRRVVEGCYSIQKEHCMKLSLPWSDEKAQKSAQIMFQKIWNFKFSPPGRGLWMMGTEFIARHGSMSLNNCGFASTEDIDLKYSKSFCFVMDSLMLGVGTGFDTKGAGKIMIQKPKEGTYDFVLEDSREGWVDSLRLLLEAFFLGKQIPIFDFSKIRPAGSPIRGFGGIASGPKPLKDMLKDIQKILEARIGQVITSLDILDVMNYIGKCVVAGNVRRCLPKGTLIHTKDGLIPIEKVKAGMLVETTKGLFPVAEVLYQGKQSLIRIKSQIGEFYCTKNHQIAVMTNIGEYSWKKAKDLTNRDRIVFPLHISVGKDTSLPEWTYDKPDHSTTCKDIIIPSLDEDMAWFLGYFHGDGCVMPNFDKNGFNAEISVAIDKNHPLIIKKCNQQLSRFGVNIYSPELEEGCVKLRCISKQLAWYLDHFKQSHKTIIIPEYILQGRKEIRAAYLGGLFDADGSSLTRPIHLVVTIYQEFAIQVKALYASLGIPTKIQKTDRSNIENWEDLYHVNLVGELTIKRFATLIKKYTLKFISKRKTDRSQHDFGFPSEWIIENNFHYGRNWNPQQKQMTIGTYLKCGGNLNNLIPIKVDMVVNNDVKKYDTYDISVEDVHEFIAGDGILVHNSAEIALGDPTDYDFVTCKQDEEALYSHRWASNNSVFAMKGLDYSFLAKQIAVNGEPGIFWLENARAYSRMGDPPDYKDKKAAGVNPCITGDTLIAVADGRNAIPIKELTKEGLDVPVYCKNKHGITTIRMMRNPRITGYNEKIYKVTLDDGSSIKCTDNHEFLMKDGSLKSVIDLKSNDSVMITSKWQTTWSEIMGEDESKKSPYWMLNNGKKNIFEHTLIYEKLTKTSIKPGYIIHHKDRDSLNNNISNLELLLKDIHDNHHDISGDKNPMRSWYPYASTEEKKQYHERMSEATARENNPRYSGFTNKELYKEMLLIIKKTRIPLTIPSWKEHSRNYGYIHNFTKFRGKLINLIKKANIECGFKHYDNPALMREYKKYFKLLEKSDFELIFNDGIWLVKQCELCDIEFHVKYRERERSYCSYECSNKVSALKAGAVMREKGKNQREIARKKLFELFEEYVCDNNEIPKLSDFLSYLNANGVNDFRTAGIYKGYQYVLDLITERYTKKRIIVRSLRKQPYRREMATELISKGLSSNHKVVSVVYIGNEDVFNVTVDDFHNYGIILNKKKTKTGRPKLEMIFTMNCGEQTLESFELCCLVESFPSRHSSYEEFQDTLKYAYLYSKSVTLVNTHWKETNAVMLKNRRMGISQTGIIEAFVKHGRRTILEWSDKAYKYLKDLDEKYSNWLCIPKSIKITTVKPSGTVSLLAGVPPGIHYPHSEYYIRRIRLSKNSDLIEPITSAGYKIEVDSYSPNTVVAEFPIHEKFFERSKTDVSIWEQAENAAAYQKTWSDNQVSITITFKPEEADQIKHVLECYEDKLKSVSFLPIKEHGYKQAPYEEITKEQYEEMTSNLKPLLLDETQDREIGEKFCDTDTCELPPDYFKK</sequence>
<dbReference type="InterPro" id="IPR027434">
    <property type="entry name" value="Homing_endonucl"/>
</dbReference>
<dbReference type="GO" id="GO:0008998">
    <property type="term" value="F:ribonucleoside-triphosphate reductase (thioredoxin) activity"/>
    <property type="evidence" value="ECO:0007669"/>
    <property type="project" value="UniProtKB-EC"/>
</dbReference>
<keyword evidence="4" id="KW-0846">Cobalamin</keyword>
<dbReference type="InterPro" id="IPR040763">
    <property type="entry name" value="RNR_alpha_hel"/>
</dbReference>
<evidence type="ECO:0000259" key="13">
    <source>
        <dbReference type="PROSITE" id="PS50819"/>
    </source>
</evidence>
<dbReference type="GO" id="GO:0004748">
    <property type="term" value="F:ribonucleoside-diphosphate reductase activity, thioredoxin disulfide as acceptor"/>
    <property type="evidence" value="ECO:0007669"/>
    <property type="project" value="TreeGrafter"/>
</dbReference>
<dbReference type="EMBL" id="LAZR01001420">
    <property type="protein sequence ID" value="KKN44913.1"/>
    <property type="molecule type" value="Genomic_DNA"/>
</dbReference>
<dbReference type="InterPro" id="IPR036844">
    <property type="entry name" value="Hint_dom_sf"/>
</dbReference>
<dbReference type="NCBIfam" id="TIGR01445">
    <property type="entry name" value="intein_Nterm"/>
    <property type="match status" value="1"/>
</dbReference>
<dbReference type="PANTHER" id="PTHR43371:SF1">
    <property type="entry name" value="RIBONUCLEOSIDE-DIPHOSPHATE REDUCTASE"/>
    <property type="match status" value="1"/>
</dbReference>
<dbReference type="SMART" id="SM00305">
    <property type="entry name" value="HintC"/>
    <property type="match status" value="1"/>
</dbReference>
<dbReference type="GO" id="GO:0006260">
    <property type="term" value="P:DNA replication"/>
    <property type="evidence" value="ECO:0007669"/>
    <property type="project" value="UniProtKB-KW"/>
</dbReference>
<evidence type="ECO:0000256" key="2">
    <source>
        <dbReference type="ARBA" id="ARBA00005654"/>
    </source>
</evidence>
<dbReference type="GO" id="GO:0031419">
    <property type="term" value="F:cobalamin binding"/>
    <property type="evidence" value="ECO:0007669"/>
    <property type="project" value="UniProtKB-KW"/>
</dbReference>
<accession>A0A0F9TU73</accession>
<dbReference type="InterPro" id="IPR003615">
    <property type="entry name" value="HNH_nuc"/>
</dbReference>
<dbReference type="InterPro" id="IPR006142">
    <property type="entry name" value="INTEIN"/>
</dbReference>
<dbReference type="Pfam" id="PF17975">
    <property type="entry name" value="RNR_Alpha"/>
    <property type="match status" value="1"/>
</dbReference>
<keyword evidence="11" id="KW-0170">Cobalt</keyword>
<dbReference type="InterPro" id="IPR030934">
    <property type="entry name" value="Intein_C"/>
</dbReference>
<dbReference type="InterPro" id="IPR004042">
    <property type="entry name" value="Intein_endonuc_central"/>
</dbReference>
<evidence type="ECO:0000256" key="9">
    <source>
        <dbReference type="ARBA" id="ARBA00023157"/>
    </source>
</evidence>
<dbReference type="InterPro" id="IPR003586">
    <property type="entry name" value="Hint_dom_C"/>
</dbReference>
<evidence type="ECO:0000256" key="10">
    <source>
        <dbReference type="ARBA" id="ARBA00023284"/>
    </source>
</evidence>
<dbReference type="InterPro" id="IPR044925">
    <property type="entry name" value="His-Me_finger_sf"/>
</dbReference>
<comment type="cofactor">
    <cofactor evidence="1">
        <name>adenosylcob(III)alamin</name>
        <dbReference type="ChEBI" id="CHEBI:18408"/>
    </cofactor>
</comment>
<dbReference type="GO" id="GO:0004519">
    <property type="term" value="F:endonuclease activity"/>
    <property type="evidence" value="ECO:0007669"/>
    <property type="project" value="InterPro"/>
</dbReference>
<keyword evidence="5" id="KW-0235">DNA replication</keyword>
<dbReference type="SUPFAM" id="SSF51294">
    <property type="entry name" value="Hedgehog/intein (Hint) domain"/>
    <property type="match status" value="2"/>
</dbReference>
<dbReference type="SUPFAM" id="SSF54060">
    <property type="entry name" value="His-Me finger endonucleases"/>
    <property type="match status" value="1"/>
</dbReference>
<evidence type="ECO:0000256" key="1">
    <source>
        <dbReference type="ARBA" id="ARBA00001922"/>
    </source>
</evidence>
<reference evidence="14" key="1">
    <citation type="journal article" date="2015" name="Nature">
        <title>Complex archaea that bridge the gap between prokaryotes and eukaryotes.</title>
        <authorList>
            <person name="Spang A."/>
            <person name="Saw J.H."/>
            <person name="Jorgensen S.L."/>
            <person name="Zaremba-Niedzwiedzka K."/>
            <person name="Martijn J."/>
            <person name="Lind A.E."/>
            <person name="van Eijk R."/>
            <person name="Schleper C."/>
            <person name="Guy L."/>
            <person name="Ettema T.J."/>
        </authorList>
    </citation>
    <scope>NUCLEOTIDE SEQUENCE</scope>
</reference>
<dbReference type="InterPro" id="IPR006141">
    <property type="entry name" value="Intein_N"/>
</dbReference>
<feature type="domain" description="DOD-type homing endonuclease" evidence="13">
    <location>
        <begin position="493"/>
        <end position="631"/>
    </location>
</feature>
<evidence type="ECO:0000256" key="6">
    <source>
        <dbReference type="ARBA" id="ARBA00022813"/>
    </source>
</evidence>
<dbReference type="InterPro" id="IPR004860">
    <property type="entry name" value="LAGLIDADG_dom"/>
</dbReference>
<comment type="similarity">
    <text evidence="2">Belongs to the class II ribonucleoside-triphosphate reductase family.</text>
</comment>
<evidence type="ECO:0000313" key="14">
    <source>
        <dbReference type="EMBL" id="KKN44913.1"/>
    </source>
</evidence>
<dbReference type="PROSITE" id="PS50819">
    <property type="entry name" value="INTEIN_ENDONUCLEASE"/>
    <property type="match status" value="1"/>
</dbReference>
<comment type="caution">
    <text evidence="14">The sequence shown here is derived from an EMBL/GenBank/DDBJ whole genome shotgun (WGS) entry which is preliminary data.</text>
</comment>
<dbReference type="Pfam" id="PF14890">
    <property type="entry name" value="Intein_splicing"/>
    <property type="match status" value="1"/>
</dbReference>
<gene>
    <name evidence="14" type="ORF">LCGC14_0688310</name>
</gene>
<dbReference type="PRINTS" id="PR00379">
    <property type="entry name" value="INTEIN"/>
</dbReference>
<protein>
    <recommendedName>
        <fullName evidence="3">ribonucleoside-triphosphate reductase (thioredoxin)</fullName>
        <ecNumber evidence="3">1.17.4.2</ecNumber>
    </recommendedName>
</protein>